<dbReference type="NCBIfam" id="TIGR02436">
    <property type="entry name" value="four helix bundle protein"/>
    <property type="match status" value="1"/>
</dbReference>
<keyword evidence="1" id="KW-0175">Coiled coil</keyword>
<keyword evidence="3" id="KW-1185">Reference proteome</keyword>
<protein>
    <submittedName>
        <fullName evidence="2">Four helix bundle protein</fullName>
    </submittedName>
</protein>
<dbReference type="SUPFAM" id="SSF158446">
    <property type="entry name" value="IVS-encoded protein-like"/>
    <property type="match status" value="1"/>
</dbReference>
<dbReference type="KEGG" id="alq:C7Y71_003885"/>
<evidence type="ECO:0000256" key="1">
    <source>
        <dbReference type="SAM" id="Coils"/>
    </source>
</evidence>
<dbReference type="Proteomes" id="UP000249375">
    <property type="component" value="Chromosome"/>
</dbReference>
<dbReference type="InterPro" id="IPR036583">
    <property type="entry name" value="23S_rRNA_IVS_sf"/>
</dbReference>
<dbReference type="NCBIfam" id="TIGR04258">
    <property type="entry name" value="4helix_suffix"/>
    <property type="match status" value="1"/>
</dbReference>
<dbReference type="Gene3D" id="1.20.1440.60">
    <property type="entry name" value="23S rRNA-intervening sequence"/>
    <property type="match status" value="1"/>
</dbReference>
<organism evidence="2 3">
    <name type="scientific">Pseudoprevotella muciniphila</name>
    <dbReference type="NCBI Taxonomy" id="2133944"/>
    <lineage>
        <taxon>Bacteria</taxon>
        <taxon>Pseudomonadati</taxon>
        <taxon>Bacteroidota</taxon>
        <taxon>Bacteroidia</taxon>
        <taxon>Bacteroidales</taxon>
        <taxon>Prevotellaceae</taxon>
        <taxon>Pseudoprevotella</taxon>
    </lineage>
</organism>
<dbReference type="InterPro" id="IPR026354">
    <property type="entry name" value="4helix_suffix_dom"/>
</dbReference>
<dbReference type="OrthoDB" id="9796189at2"/>
<dbReference type="EMBL" id="CP033459">
    <property type="protein sequence ID" value="QFQ12229.1"/>
    <property type="molecule type" value="Genomic_DNA"/>
</dbReference>
<feature type="coiled-coil region" evidence="1">
    <location>
        <begin position="183"/>
        <end position="210"/>
    </location>
</feature>
<gene>
    <name evidence="2" type="ORF">C7Y71_003885</name>
</gene>
<dbReference type="AlphaFoldDB" id="A0A5P8E5B8"/>
<reference evidence="2 3" key="1">
    <citation type="submission" date="2018-11" db="EMBL/GenBank/DDBJ databases">
        <authorList>
            <person name="Na S.W."/>
            <person name="Baik M."/>
        </authorList>
    </citation>
    <scope>NUCLEOTIDE SEQUENCE [LARGE SCALE GENOMIC DNA]</scope>
    <source>
        <strain evidence="2 3">E39</strain>
    </source>
</reference>
<evidence type="ECO:0000313" key="3">
    <source>
        <dbReference type="Proteomes" id="UP000249375"/>
    </source>
</evidence>
<accession>A0A5P8E5B8</accession>
<dbReference type="InterPro" id="IPR012657">
    <property type="entry name" value="23S_rRNA-intervening_sequence"/>
</dbReference>
<name>A0A5P8E5B8_9BACT</name>
<sequence>MSEKRTFLTSHGHYKNLRVYKVATALYDLTYTFCNRFLSSYGDRTVDQMVQAARSGKQNIAEGNRAAQTSAKMEIKLTGVAKASIEELLTDYEDYLRTRSLMHWDNEHPRYVKLREWVKSKLFMEQYAMQAEKMNDEELANLCITLCHQAIYMLKNLLDAQQDRFVTEGGVNERMYAARTGYRQEIDEELKQLREEVKRLKALLDENGIEY</sequence>
<dbReference type="RefSeq" id="WP_111898407.1">
    <property type="nucleotide sequence ID" value="NZ_CP033459.1"/>
</dbReference>
<evidence type="ECO:0000313" key="2">
    <source>
        <dbReference type="EMBL" id="QFQ12229.1"/>
    </source>
</evidence>
<proteinExistence type="predicted"/>